<name>A0A8H4VWW8_9HELO</name>
<protein>
    <recommendedName>
        <fullName evidence="6">AA9 family lytic polysaccharide monooxygenase</fullName>
        <ecNumber evidence="6">1.14.99.56</ecNumber>
    </recommendedName>
    <alternativeName>
        <fullName evidence="6">Endo-beta-1,4-glucanase</fullName>
    </alternativeName>
    <alternativeName>
        <fullName evidence="6">Glycosyl hydrolase 61 family protein</fullName>
    </alternativeName>
</protein>
<evidence type="ECO:0000313" key="9">
    <source>
        <dbReference type="EMBL" id="KAF4625616.1"/>
    </source>
</evidence>
<comment type="domain">
    <text evidence="6">Has a modular structure: an endo-beta-1,4-glucanase catalytic module at the N-terminus, a linker rich in serines and threonines, and a C-terminal carbohydrate-binding module (CBM).</text>
</comment>
<organism evidence="9 10">
    <name type="scientific">Cudoniella acicularis</name>
    <dbReference type="NCBI Taxonomy" id="354080"/>
    <lineage>
        <taxon>Eukaryota</taxon>
        <taxon>Fungi</taxon>
        <taxon>Dikarya</taxon>
        <taxon>Ascomycota</taxon>
        <taxon>Pezizomycotina</taxon>
        <taxon>Leotiomycetes</taxon>
        <taxon>Helotiales</taxon>
        <taxon>Tricladiaceae</taxon>
        <taxon>Cudoniella</taxon>
    </lineage>
</organism>
<evidence type="ECO:0000256" key="1">
    <source>
        <dbReference type="ARBA" id="ARBA00001973"/>
    </source>
</evidence>
<dbReference type="GO" id="GO:0030248">
    <property type="term" value="F:cellulose binding"/>
    <property type="evidence" value="ECO:0007669"/>
    <property type="project" value="UniProtKB-UniRule"/>
</dbReference>
<evidence type="ECO:0000313" key="10">
    <source>
        <dbReference type="Proteomes" id="UP000566819"/>
    </source>
</evidence>
<dbReference type="Proteomes" id="UP000566819">
    <property type="component" value="Unassembled WGS sequence"/>
</dbReference>
<evidence type="ECO:0000256" key="6">
    <source>
        <dbReference type="RuleBase" id="RU368122"/>
    </source>
</evidence>
<dbReference type="AlphaFoldDB" id="A0A8H4VWW8"/>
<keyword evidence="6" id="KW-0136">Cellulose degradation</keyword>
<dbReference type="PANTHER" id="PTHR33353">
    <property type="entry name" value="PUTATIVE (AFU_ORTHOLOGUE AFUA_1G12560)-RELATED"/>
    <property type="match status" value="1"/>
</dbReference>
<keyword evidence="6" id="KW-0624">Polysaccharide degradation</keyword>
<keyword evidence="7" id="KW-0732">Signal</keyword>
<dbReference type="GO" id="GO:0030245">
    <property type="term" value="P:cellulose catabolic process"/>
    <property type="evidence" value="ECO:0007669"/>
    <property type="project" value="UniProtKB-UniRule"/>
</dbReference>
<reference evidence="9 10" key="1">
    <citation type="submission" date="2020-03" db="EMBL/GenBank/DDBJ databases">
        <title>Draft Genome Sequence of Cudoniella acicularis.</title>
        <authorList>
            <person name="Buettner E."/>
            <person name="Kellner H."/>
        </authorList>
    </citation>
    <scope>NUCLEOTIDE SEQUENCE [LARGE SCALE GENOMIC DNA]</scope>
    <source>
        <strain evidence="9 10">DSM 108380</strain>
    </source>
</reference>
<comment type="catalytic activity">
    <reaction evidence="6">
        <text>[(1-&gt;4)-beta-D-glucosyl]n+m + reduced acceptor + O2 = 4-dehydro-beta-D-glucosyl-[(1-&gt;4)-beta-D-glucosyl]n-1 + [(1-&gt;4)-beta-D-glucosyl]m + acceptor + H2O.</text>
        <dbReference type="EC" id="1.14.99.56"/>
    </reaction>
</comment>
<dbReference type="GO" id="GO:0008810">
    <property type="term" value="F:cellulase activity"/>
    <property type="evidence" value="ECO:0007669"/>
    <property type="project" value="UniProtKB-UniRule"/>
</dbReference>
<comment type="subcellular location">
    <subcellularLocation>
        <location evidence="2 6">Secreted</location>
    </subcellularLocation>
</comment>
<evidence type="ECO:0000256" key="7">
    <source>
        <dbReference type="SAM" id="SignalP"/>
    </source>
</evidence>
<keyword evidence="6" id="KW-0119">Carbohydrate metabolism</keyword>
<keyword evidence="5" id="KW-0325">Glycoprotein</keyword>
<dbReference type="InterPro" id="IPR049892">
    <property type="entry name" value="AA9"/>
</dbReference>
<dbReference type="EC" id="1.14.99.56" evidence="6"/>
<feature type="signal peptide" evidence="7">
    <location>
        <begin position="1"/>
        <end position="20"/>
    </location>
</feature>
<keyword evidence="4 6" id="KW-1015">Disulfide bond</keyword>
<evidence type="ECO:0000256" key="3">
    <source>
        <dbReference type="ARBA" id="ARBA00022525"/>
    </source>
</evidence>
<dbReference type="EMBL" id="JAAMPI010001333">
    <property type="protein sequence ID" value="KAF4625616.1"/>
    <property type="molecule type" value="Genomic_DNA"/>
</dbReference>
<accession>A0A8H4VWW8</accession>
<sequence>MKGFASCTAGLLALASQVSGHYIFQQLTANGVKNPAYTYVRKNTNYNSPVTDLASKDLRCNVGGASGVNTSTVSIAAGSSITFTADVAVYHQGPVSVYMAKAPSTAAAFDGSGNVWFKIFDLGPKFPGGTWDLKQAYTITIPKCITDGEYLVRIQQLGIHNPGGTPQFYVGCAQVAITGGGSSDLGPKVAFPGAIKATDPGYTANIYNSFTSYTIPGPPVATC</sequence>
<feature type="domain" description="Auxiliary Activity family 9 catalytic" evidence="8">
    <location>
        <begin position="21"/>
        <end position="212"/>
    </location>
</feature>
<keyword evidence="3 6" id="KW-0964">Secreted</keyword>
<feature type="chain" id="PRO_5034689888" description="AA9 family lytic polysaccharide monooxygenase" evidence="7">
    <location>
        <begin position="21"/>
        <end position="223"/>
    </location>
</feature>
<dbReference type="InterPro" id="IPR005103">
    <property type="entry name" value="AA9_LPMO"/>
</dbReference>
<comment type="caution">
    <text evidence="9">The sequence shown here is derived from an EMBL/GenBank/DDBJ whole genome shotgun (WGS) entry which is preliminary data.</text>
</comment>
<dbReference type="PANTHER" id="PTHR33353:SF11">
    <property type="entry name" value="GLYCOSYLHYDROLASE FAMILY 61-7 PROTEIN"/>
    <property type="match status" value="1"/>
</dbReference>
<evidence type="ECO:0000259" key="8">
    <source>
        <dbReference type="Pfam" id="PF03443"/>
    </source>
</evidence>
<dbReference type="GO" id="GO:0005576">
    <property type="term" value="C:extracellular region"/>
    <property type="evidence" value="ECO:0007669"/>
    <property type="project" value="UniProtKB-SubCell"/>
</dbReference>
<dbReference type="CDD" id="cd21175">
    <property type="entry name" value="LPMO_AA9"/>
    <property type="match status" value="1"/>
</dbReference>
<keyword evidence="10" id="KW-1185">Reference proteome</keyword>
<comment type="cofactor">
    <cofactor evidence="1">
        <name>Cu(2+)</name>
        <dbReference type="ChEBI" id="CHEBI:29036"/>
    </cofactor>
</comment>
<evidence type="ECO:0000256" key="2">
    <source>
        <dbReference type="ARBA" id="ARBA00004613"/>
    </source>
</evidence>
<gene>
    <name evidence="9" type="ORF">G7Y89_g12548</name>
</gene>
<proteinExistence type="predicted"/>
<evidence type="ECO:0000256" key="4">
    <source>
        <dbReference type="ARBA" id="ARBA00023157"/>
    </source>
</evidence>
<evidence type="ECO:0000256" key="5">
    <source>
        <dbReference type="ARBA" id="ARBA00023180"/>
    </source>
</evidence>
<dbReference type="Pfam" id="PF03443">
    <property type="entry name" value="AA9"/>
    <property type="match status" value="1"/>
</dbReference>
<dbReference type="Gene3D" id="2.70.50.70">
    <property type="match status" value="1"/>
</dbReference>
<comment type="function">
    <text evidence="6">Lytic polysaccharide monooxygenase (LMPO) that depolymerizes crystalline and amorphous polysaccharides via the oxidation of scissile alpha- or beta-(1-4)-glycosidic bonds, yielding C1 and/or C4 oxidation products. Catalysis by LPMOs requires the reduction of the active-site copper from Cu(II) to Cu(I) by a reducing agent and H(2)O(2) or O(2) as a cosubstrate.</text>
</comment>
<dbReference type="OrthoDB" id="6038816at2759"/>